<accession>A0A2G9SC52</accession>
<feature type="non-terminal residue" evidence="3">
    <location>
        <position position="1"/>
    </location>
</feature>
<name>A0A2G9SC52_AQUCT</name>
<organism evidence="3 4">
    <name type="scientific">Aquarana catesbeiana</name>
    <name type="common">American bullfrog</name>
    <name type="synonym">Rana catesbeiana</name>
    <dbReference type="NCBI Taxonomy" id="8400"/>
    <lineage>
        <taxon>Eukaryota</taxon>
        <taxon>Metazoa</taxon>
        <taxon>Chordata</taxon>
        <taxon>Craniata</taxon>
        <taxon>Vertebrata</taxon>
        <taxon>Euteleostomi</taxon>
        <taxon>Amphibia</taxon>
        <taxon>Batrachia</taxon>
        <taxon>Anura</taxon>
        <taxon>Neobatrachia</taxon>
        <taxon>Ranoidea</taxon>
        <taxon>Ranidae</taxon>
        <taxon>Aquarana</taxon>
    </lineage>
</organism>
<dbReference type="EMBL" id="KV924542">
    <property type="protein sequence ID" value="PIO37696.1"/>
    <property type="molecule type" value="Genomic_DNA"/>
</dbReference>
<protein>
    <recommendedName>
        <fullName evidence="2">DTHCT domain-containing protein</fullName>
    </recommendedName>
</protein>
<proteinExistence type="predicted"/>
<sequence>VLRVPVKTKSNQLRLARSQKVLQKNQKGLKQLPRRIPVLTRNLNHPQQEKPVKAAKEKPAKPAGEKAAPKKQAKKKDSAATKNDKQPSIFEALSKPKTSKSTAARPADSTDDDIVPSKKTAKPRKRKNSDSDSDSGPKQKSKTAKKPKGMDDSFHIDLTGSDSDVGSAPVRSRTARAKKAVTYLEDSDDEM</sequence>
<evidence type="ECO:0000313" key="4">
    <source>
        <dbReference type="Proteomes" id="UP000228934"/>
    </source>
</evidence>
<feature type="compositionally biased region" description="Basic and acidic residues" evidence="1">
    <location>
        <begin position="75"/>
        <end position="85"/>
    </location>
</feature>
<feature type="region of interest" description="Disordered" evidence="1">
    <location>
        <begin position="24"/>
        <end position="191"/>
    </location>
</feature>
<dbReference type="InterPro" id="IPR012542">
    <property type="entry name" value="DTHCT"/>
</dbReference>
<evidence type="ECO:0000256" key="1">
    <source>
        <dbReference type="SAM" id="MobiDB-lite"/>
    </source>
</evidence>
<evidence type="ECO:0000313" key="3">
    <source>
        <dbReference type="EMBL" id="PIO37696.1"/>
    </source>
</evidence>
<dbReference type="Proteomes" id="UP000228934">
    <property type="component" value="Unassembled WGS sequence"/>
</dbReference>
<dbReference type="AlphaFoldDB" id="A0A2G9SC52"/>
<gene>
    <name evidence="3" type="ORF">AB205_0073740</name>
</gene>
<reference evidence="4" key="1">
    <citation type="journal article" date="2017" name="Nat. Commun.">
        <title>The North American bullfrog draft genome provides insight into hormonal regulation of long noncoding RNA.</title>
        <authorList>
            <person name="Hammond S.A."/>
            <person name="Warren R.L."/>
            <person name="Vandervalk B.P."/>
            <person name="Kucuk E."/>
            <person name="Khan H."/>
            <person name="Gibb E.A."/>
            <person name="Pandoh P."/>
            <person name="Kirk H."/>
            <person name="Zhao Y."/>
            <person name="Jones M."/>
            <person name="Mungall A.J."/>
            <person name="Coope R."/>
            <person name="Pleasance S."/>
            <person name="Moore R.A."/>
            <person name="Holt R.A."/>
            <person name="Round J.M."/>
            <person name="Ohora S."/>
            <person name="Walle B.V."/>
            <person name="Veldhoen N."/>
            <person name="Helbing C.C."/>
            <person name="Birol I."/>
        </authorList>
    </citation>
    <scope>NUCLEOTIDE SEQUENCE [LARGE SCALE GENOMIC DNA]</scope>
</reference>
<feature type="domain" description="DTHCT" evidence="2">
    <location>
        <begin position="95"/>
        <end position="184"/>
    </location>
</feature>
<feature type="compositionally biased region" description="Basic and acidic residues" evidence="1">
    <location>
        <begin position="47"/>
        <end position="68"/>
    </location>
</feature>
<keyword evidence="4" id="KW-1185">Reference proteome</keyword>
<evidence type="ECO:0000259" key="2">
    <source>
        <dbReference type="Pfam" id="PF08070"/>
    </source>
</evidence>
<dbReference type="Pfam" id="PF08070">
    <property type="entry name" value="DTHCT"/>
    <property type="match status" value="1"/>
</dbReference>